<reference evidence="2" key="1">
    <citation type="submission" date="2022-07" db="EMBL/GenBank/DDBJ databases">
        <title>Genome Sequence of Agrocybe chaxingu.</title>
        <authorList>
            <person name="Buettner E."/>
        </authorList>
    </citation>
    <scope>NUCLEOTIDE SEQUENCE</scope>
    <source>
        <strain evidence="2">MP-N11</strain>
    </source>
</reference>
<dbReference type="AlphaFoldDB" id="A0A9W8MWJ9"/>
<protein>
    <submittedName>
        <fullName evidence="2">Uncharacterized protein</fullName>
    </submittedName>
</protein>
<evidence type="ECO:0000313" key="3">
    <source>
        <dbReference type="Proteomes" id="UP001148786"/>
    </source>
</evidence>
<name>A0A9W8MWJ9_9AGAR</name>
<accession>A0A9W8MWJ9</accession>
<dbReference type="OrthoDB" id="10436494at2759"/>
<gene>
    <name evidence="2" type="ORF">NLJ89_g4408</name>
</gene>
<proteinExistence type="predicted"/>
<sequence>MGHNLEQVQAASLNAHSDILGIGLGRDTTIRDESRLLPVAAGQRIPGATQPPRSTRKTSVGGLHTIPDGLSKADLALLHNAAEFARPPFLKIAADAALKLLDLLASQSVPRFLLSQWSTGIVSNVSMLAVQSVVIMWTSYRNAPDPGTWEEVTSKFVEEVAIILLRILGHMRHQVESGLLSSLPLASARRLVMEDRRRELLSMLAEIALCHLDLQEISSRLEEHAEAIAQLKERRKPDAVPNDEEDGVASSAQEAATDVNEGKDETRQGSSPIPPWSQDTGSLPSMNSGPPTDAGSGPYRERLKKTSDTTSC</sequence>
<organism evidence="2 3">
    <name type="scientific">Agrocybe chaxingu</name>
    <dbReference type="NCBI Taxonomy" id="84603"/>
    <lineage>
        <taxon>Eukaryota</taxon>
        <taxon>Fungi</taxon>
        <taxon>Dikarya</taxon>
        <taxon>Basidiomycota</taxon>
        <taxon>Agaricomycotina</taxon>
        <taxon>Agaricomycetes</taxon>
        <taxon>Agaricomycetidae</taxon>
        <taxon>Agaricales</taxon>
        <taxon>Agaricineae</taxon>
        <taxon>Strophariaceae</taxon>
        <taxon>Agrocybe</taxon>
    </lineage>
</organism>
<feature type="region of interest" description="Disordered" evidence="1">
    <location>
        <begin position="232"/>
        <end position="312"/>
    </location>
</feature>
<evidence type="ECO:0000313" key="2">
    <source>
        <dbReference type="EMBL" id="KAJ3510903.1"/>
    </source>
</evidence>
<feature type="compositionally biased region" description="Polar residues" evidence="1">
    <location>
        <begin position="277"/>
        <end position="290"/>
    </location>
</feature>
<dbReference type="Proteomes" id="UP001148786">
    <property type="component" value="Unassembled WGS sequence"/>
</dbReference>
<feature type="compositionally biased region" description="Basic and acidic residues" evidence="1">
    <location>
        <begin position="299"/>
        <end position="312"/>
    </location>
</feature>
<comment type="caution">
    <text evidence="2">The sequence shown here is derived from an EMBL/GenBank/DDBJ whole genome shotgun (WGS) entry which is preliminary data.</text>
</comment>
<dbReference type="EMBL" id="JANKHO010000363">
    <property type="protein sequence ID" value="KAJ3510903.1"/>
    <property type="molecule type" value="Genomic_DNA"/>
</dbReference>
<evidence type="ECO:0000256" key="1">
    <source>
        <dbReference type="SAM" id="MobiDB-lite"/>
    </source>
</evidence>
<keyword evidence="3" id="KW-1185">Reference proteome</keyword>